<accession>A0A2M3ZUA0</accession>
<organism evidence="2">
    <name type="scientific">Anopheles braziliensis</name>
    <dbReference type="NCBI Taxonomy" id="58242"/>
    <lineage>
        <taxon>Eukaryota</taxon>
        <taxon>Metazoa</taxon>
        <taxon>Ecdysozoa</taxon>
        <taxon>Arthropoda</taxon>
        <taxon>Hexapoda</taxon>
        <taxon>Insecta</taxon>
        <taxon>Pterygota</taxon>
        <taxon>Neoptera</taxon>
        <taxon>Endopterygota</taxon>
        <taxon>Diptera</taxon>
        <taxon>Nematocera</taxon>
        <taxon>Culicoidea</taxon>
        <taxon>Culicidae</taxon>
        <taxon>Anophelinae</taxon>
        <taxon>Anopheles</taxon>
    </lineage>
</organism>
<keyword evidence="1" id="KW-0732">Signal</keyword>
<sequence>MMAGLELLVCQLTLPFVLQLFLALGDHAVCEIMHDFQQLVLAARCFLETKHPLVLSRKREQPLEDDV</sequence>
<proteinExistence type="predicted"/>
<name>A0A2M3ZUA0_9DIPT</name>
<protein>
    <submittedName>
        <fullName evidence="2">Putative secreted peptide</fullName>
    </submittedName>
</protein>
<evidence type="ECO:0000313" key="2">
    <source>
        <dbReference type="EMBL" id="MBW32075.1"/>
    </source>
</evidence>
<evidence type="ECO:0000256" key="1">
    <source>
        <dbReference type="SAM" id="SignalP"/>
    </source>
</evidence>
<reference evidence="2" key="1">
    <citation type="submission" date="2018-01" db="EMBL/GenBank/DDBJ databases">
        <title>An insight into the sialome of Amazonian anophelines.</title>
        <authorList>
            <person name="Ribeiro J.M."/>
            <person name="Scarpassa V."/>
            <person name="Calvo E."/>
        </authorList>
    </citation>
    <scope>NUCLEOTIDE SEQUENCE</scope>
    <source>
        <tissue evidence="2">Salivary glands</tissue>
    </source>
</reference>
<dbReference type="AlphaFoldDB" id="A0A2M3ZUA0"/>
<dbReference type="EMBL" id="GGFM01011324">
    <property type="protein sequence ID" value="MBW32075.1"/>
    <property type="molecule type" value="Transcribed_RNA"/>
</dbReference>
<feature type="signal peptide" evidence="1">
    <location>
        <begin position="1"/>
        <end position="19"/>
    </location>
</feature>
<feature type="chain" id="PRO_5014792057" evidence="1">
    <location>
        <begin position="20"/>
        <end position="67"/>
    </location>
</feature>